<reference evidence="7" key="1">
    <citation type="submission" date="2020-07" db="EMBL/GenBank/DDBJ databases">
        <title>Severe corrosion of carbon steel in oil field produced water can be linked to methanogenic archaea containing a special type of NiFe hydrogenase.</title>
        <authorList>
            <person name="Lahme S."/>
            <person name="Mand J."/>
            <person name="Longwell J."/>
            <person name="Smith R."/>
            <person name="Enning D."/>
        </authorList>
    </citation>
    <scope>NUCLEOTIDE SEQUENCE</scope>
    <source>
        <strain evidence="7">MIC098Bin6</strain>
    </source>
</reference>
<feature type="domain" description="ABC transmembrane type-1" evidence="6">
    <location>
        <begin position="98"/>
        <end position="239"/>
    </location>
</feature>
<keyword evidence="5" id="KW-0813">Transport</keyword>
<evidence type="ECO:0000256" key="1">
    <source>
        <dbReference type="ARBA" id="ARBA00004651"/>
    </source>
</evidence>
<dbReference type="EMBL" id="JACCQK010000660">
    <property type="protein sequence ID" value="MBG0780289.1"/>
    <property type="molecule type" value="Genomic_DNA"/>
</dbReference>
<feature type="non-terminal residue" evidence="7">
    <location>
        <position position="239"/>
    </location>
</feature>
<proteinExistence type="inferred from homology"/>
<dbReference type="Gene3D" id="1.10.3720.10">
    <property type="entry name" value="MetI-like"/>
    <property type="match status" value="1"/>
</dbReference>
<feature type="transmembrane region" description="Helical" evidence="5">
    <location>
        <begin position="145"/>
        <end position="167"/>
    </location>
</feature>
<evidence type="ECO:0000313" key="7">
    <source>
        <dbReference type="EMBL" id="MBG0780289.1"/>
    </source>
</evidence>
<dbReference type="Proteomes" id="UP000706172">
    <property type="component" value="Unassembled WGS sequence"/>
</dbReference>
<dbReference type="SUPFAM" id="SSF161098">
    <property type="entry name" value="MetI-like"/>
    <property type="match status" value="1"/>
</dbReference>
<evidence type="ECO:0000256" key="5">
    <source>
        <dbReference type="RuleBase" id="RU363032"/>
    </source>
</evidence>
<accession>A0A931GCF0</accession>
<organism evidence="7 8">
    <name type="scientific">Desulfotignum balticum</name>
    <dbReference type="NCBI Taxonomy" id="115781"/>
    <lineage>
        <taxon>Bacteria</taxon>
        <taxon>Pseudomonadati</taxon>
        <taxon>Thermodesulfobacteriota</taxon>
        <taxon>Desulfobacteria</taxon>
        <taxon>Desulfobacterales</taxon>
        <taxon>Desulfobacteraceae</taxon>
        <taxon>Desulfotignum</taxon>
    </lineage>
</organism>
<name>A0A931GCF0_9BACT</name>
<comment type="similarity">
    <text evidence="5">Belongs to the binding-protein-dependent transport system permease family.</text>
</comment>
<evidence type="ECO:0000259" key="6">
    <source>
        <dbReference type="PROSITE" id="PS50928"/>
    </source>
</evidence>
<evidence type="ECO:0000256" key="4">
    <source>
        <dbReference type="ARBA" id="ARBA00023136"/>
    </source>
</evidence>
<gene>
    <name evidence="7" type="ORF">H0S81_10245</name>
</gene>
<dbReference type="Pfam" id="PF00528">
    <property type="entry name" value="BPD_transp_1"/>
    <property type="match status" value="1"/>
</dbReference>
<dbReference type="PROSITE" id="PS50928">
    <property type="entry name" value="ABC_TM1"/>
    <property type="match status" value="1"/>
</dbReference>
<dbReference type="InterPro" id="IPR035906">
    <property type="entry name" value="MetI-like_sf"/>
</dbReference>
<keyword evidence="3 5" id="KW-1133">Transmembrane helix</keyword>
<evidence type="ECO:0000256" key="2">
    <source>
        <dbReference type="ARBA" id="ARBA00022692"/>
    </source>
</evidence>
<sequence>MQASDRHTWLTPVLAYLAAALILAFLSHSLPRMLPGDFVTAMYGASDVTLTAEQAADLRALYQDDSGFTAFLGRVFLLDWGYSYAFQAPVAALFFDALPWTLVLMGTAHVLSSILGFVLGVEAAWRRGTRTEKAGVGLMTVLEGIPELCSGVLLLLVFALNLGWFPAAGAQTAYADHTFVQQVADRLHHLALPLTTLVLAYFPGNFLLARAGMVMVMKHPFVLTARAKGLPPVRVRYAH</sequence>
<comment type="subcellular location">
    <subcellularLocation>
        <location evidence="1 5">Cell membrane</location>
        <topology evidence="1 5">Multi-pass membrane protein</topology>
    </subcellularLocation>
</comment>
<dbReference type="PANTHER" id="PTHR43376:SF1">
    <property type="entry name" value="OLIGOPEPTIDE TRANSPORT SYSTEM PERMEASE PROTEIN"/>
    <property type="match status" value="1"/>
</dbReference>
<keyword evidence="2 5" id="KW-0812">Transmembrane</keyword>
<comment type="caution">
    <text evidence="7">The sequence shown here is derived from an EMBL/GenBank/DDBJ whole genome shotgun (WGS) entry which is preliminary data.</text>
</comment>
<dbReference type="InterPro" id="IPR000515">
    <property type="entry name" value="MetI-like"/>
</dbReference>
<keyword evidence="4 5" id="KW-0472">Membrane</keyword>
<evidence type="ECO:0000313" key="8">
    <source>
        <dbReference type="Proteomes" id="UP000706172"/>
    </source>
</evidence>
<dbReference type="GO" id="GO:0005886">
    <property type="term" value="C:plasma membrane"/>
    <property type="evidence" value="ECO:0007669"/>
    <property type="project" value="UniProtKB-SubCell"/>
</dbReference>
<feature type="transmembrane region" description="Helical" evidence="5">
    <location>
        <begin position="187"/>
        <end position="208"/>
    </location>
</feature>
<feature type="transmembrane region" description="Helical" evidence="5">
    <location>
        <begin position="7"/>
        <end position="26"/>
    </location>
</feature>
<dbReference type="AlphaFoldDB" id="A0A931GCF0"/>
<dbReference type="GO" id="GO:0055085">
    <property type="term" value="P:transmembrane transport"/>
    <property type="evidence" value="ECO:0007669"/>
    <property type="project" value="InterPro"/>
</dbReference>
<protein>
    <submittedName>
        <fullName evidence="7">ABC transporter permease</fullName>
    </submittedName>
</protein>
<dbReference type="PANTHER" id="PTHR43376">
    <property type="entry name" value="OLIGOPEPTIDE TRANSPORT SYSTEM PERMEASE PROTEIN"/>
    <property type="match status" value="1"/>
</dbReference>
<dbReference type="CDD" id="cd06261">
    <property type="entry name" value="TM_PBP2"/>
    <property type="match status" value="1"/>
</dbReference>
<feature type="transmembrane region" description="Helical" evidence="5">
    <location>
        <begin position="102"/>
        <end position="125"/>
    </location>
</feature>
<evidence type="ECO:0000256" key="3">
    <source>
        <dbReference type="ARBA" id="ARBA00022989"/>
    </source>
</evidence>